<feature type="region of interest" description="Disordered" evidence="1">
    <location>
        <begin position="313"/>
        <end position="333"/>
    </location>
</feature>
<feature type="transmembrane region" description="Helical" evidence="2">
    <location>
        <begin position="241"/>
        <end position="264"/>
    </location>
</feature>
<keyword evidence="2" id="KW-0472">Membrane</keyword>
<evidence type="ECO:0000313" key="4">
    <source>
        <dbReference type="Proteomes" id="UP000663869"/>
    </source>
</evidence>
<feature type="compositionally biased region" description="Polar residues" evidence="1">
    <location>
        <begin position="317"/>
        <end position="332"/>
    </location>
</feature>
<organism evidence="3 4">
    <name type="scientific">Rotaria socialis</name>
    <dbReference type="NCBI Taxonomy" id="392032"/>
    <lineage>
        <taxon>Eukaryota</taxon>
        <taxon>Metazoa</taxon>
        <taxon>Spiralia</taxon>
        <taxon>Gnathifera</taxon>
        <taxon>Rotifera</taxon>
        <taxon>Eurotatoria</taxon>
        <taxon>Bdelloidea</taxon>
        <taxon>Philodinida</taxon>
        <taxon>Philodinidae</taxon>
        <taxon>Rotaria</taxon>
    </lineage>
</organism>
<gene>
    <name evidence="3" type="ORF">FME351_LOCUS17912</name>
</gene>
<name>A0A818I8F8_9BILA</name>
<sequence>MNLTANSSSLTITKAILAVEQIDPMSVVSINETFNISIAIVDTNVSLHNLPEYHANGTLITTNSSSIIIGIARSSMVAANLMIDTIGMYLIKVQLASSNNDYVFSLVANAVLVKKKFKYDYLPTIDQENDFPTSNITFSGDYDALILADLLDIKRTIIDNFLMHVGMPITSAINVTKGNIVASSAVGTDTTGLAAAVQSITADPKAISDLTALSININGNTYKIYDSSSDTSNQSSSPKTIMIITIVVCVVGSVVILFGAHFGIKKYEIQHKRRRLIHNLTEQSANGNGGIQYDENIATKIQTEERNNDFQLKEKTSSSMGNSPKNTNQVQPLVNKIEKIDRPQSSSVSVSMLTLLQDDHANPK</sequence>
<keyword evidence="2" id="KW-0812">Transmembrane</keyword>
<dbReference type="AlphaFoldDB" id="A0A818I8F8"/>
<dbReference type="EMBL" id="CAJNYU010002230">
    <property type="protein sequence ID" value="CAF3520347.1"/>
    <property type="molecule type" value="Genomic_DNA"/>
</dbReference>
<reference evidence="3" key="1">
    <citation type="submission" date="2021-02" db="EMBL/GenBank/DDBJ databases">
        <authorList>
            <person name="Nowell W R."/>
        </authorList>
    </citation>
    <scope>NUCLEOTIDE SEQUENCE</scope>
</reference>
<keyword evidence="2" id="KW-1133">Transmembrane helix</keyword>
<dbReference type="Proteomes" id="UP000663869">
    <property type="component" value="Unassembled WGS sequence"/>
</dbReference>
<accession>A0A818I8F8</accession>
<evidence type="ECO:0000256" key="1">
    <source>
        <dbReference type="SAM" id="MobiDB-lite"/>
    </source>
</evidence>
<comment type="caution">
    <text evidence="3">The sequence shown here is derived from an EMBL/GenBank/DDBJ whole genome shotgun (WGS) entry which is preliminary data.</text>
</comment>
<evidence type="ECO:0000256" key="2">
    <source>
        <dbReference type="SAM" id="Phobius"/>
    </source>
</evidence>
<protein>
    <submittedName>
        <fullName evidence="3">Uncharacterized protein</fullName>
    </submittedName>
</protein>
<proteinExistence type="predicted"/>
<evidence type="ECO:0000313" key="3">
    <source>
        <dbReference type="EMBL" id="CAF3520347.1"/>
    </source>
</evidence>